<name>A0A6J5NJ45_9CAUD</name>
<organism evidence="1">
    <name type="scientific">uncultured Caudovirales phage</name>
    <dbReference type="NCBI Taxonomy" id="2100421"/>
    <lineage>
        <taxon>Viruses</taxon>
        <taxon>Duplodnaviria</taxon>
        <taxon>Heunggongvirae</taxon>
        <taxon>Uroviricota</taxon>
        <taxon>Caudoviricetes</taxon>
        <taxon>Peduoviridae</taxon>
        <taxon>Maltschvirus</taxon>
        <taxon>Maltschvirus maltsch</taxon>
    </lineage>
</organism>
<evidence type="ECO:0000313" key="1">
    <source>
        <dbReference type="EMBL" id="CAB4159369.1"/>
    </source>
</evidence>
<protein>
    <submittedName>
        <fullName evidence="1">Uncharacterized protein</fullName>
    </submittedName>
</protein>
<proteinExistence type="predicted"/>
<sequence length="95" mass="11110">MTEREIQLLGFTQEHTDSVVCTDGKISWNEDGAHYYTYEITKGLTFITNSSDEVIDGKWFVEVFNTLHPIRFHKFEEVQALINKLEKAKIDENKK</sequence>
<accession>A0A6J5NJ45</accession>
<dbReference type="EMBL" id="LR796670">
    <property type="protein sequence ID" value="CAB4159369.1"/>
    <property type="molecule type" value="Genomic_DNA"/>
</dbReference>
<gene>
    <name evidence="1" type="ORF">UFOVP699_105</name>
</gene>
<reference evidence="1" key="1">
    <citation type="submission" date="2020-04" db="EMBL/GenBank/DDBJ databases">
        <authorList>
            <person name="Chiriac C."/>
            <person name="Salcher M."/>
            <person name="Ghai R."/>
            <person name="Kavagutti S V."/>
        </authorList>
    </citation>
    <scope>NUCLEOTIDE SEQUENCE</scope>
</reference>